<dbReference type="GO" id="GO:0004792">
    <property type="term" value="F:thiosulfate-cyanide sulfurtransferase activity"/>
    <property type="evidence" value="ECO:0007669"/>
    <property type="project" value="TreeGrafter"/>
</dbReference>
<dbReference type="AlphaFoldDB" id="A0A140LE19"/>
<dbReference type="PROSITE" id="PS50206">
    <property type="entry name" value="RHODANESE_3"/>
    <property type="match status" value="2"/>
</dbReference>
<evidence type="ECO:0000313" key="4">
    <source>
        <dbReference type="EMBL" id="KXG78794.1"/>
    </source>
</evidence>
<keyword evidence="5" id="KW-1185">Reference proteome</keyword>
<dbReference type="EC" id="2.8.1.2" evidence="4"/>
<reference evidence="4 5" key="1">
    <citation type="submission" date="2015-12" db="EMBL/GenBank/DDBJ databases">
        <title>Draft genome sequnece of Fervidicola ferrireducens strain Y170.</title>
        <authorList>
            <person name="Patel B.K."/>
        </authorList>
    </citation>
    <scope>NUCLEOTIDE SEQUENCE [LARGE SCALE GENOMIC DNA]</scope>
    <source>
        <strain evidence="4 5">Y170</strain>
    </source>
</reference>
<gene>
    <name evidence="4" type="primary">sseA</name>
    <name evidence="4" type="ORF">AN618_01320</name>
</gene>
<dbReference type="Pfam" id="PF00581">
    <property type="entry name" value="Rhodanese"/>
    <property type="match status" value="2"/>
</dbReference>
<comment type="caution">
    <text evidence="4">The sequence shown here is derived from an EMBL/GenBank/DDBJ whole genome shotgun (WGS) entry which is preliminary data.</text>
</comment>
<keyword evidence="4" id="KW-0670">Pyruvate</keyword>
<organism evidence="4 5">
    <name type="scientific">Fervidicola ferrireducens</name>
    <dbReference type="NCBI Taxonomy" id="520764"/>
    <lineage>
        <taxon>Bacteria</taxon>
        <taxon>Bacillati</taxon>
        <taxon>Bacillota</taxon>
        <taxon>Clostridia</taxon>
        <taxon>Thermosediminibacterales</taxon>
        <taxon>Thermosediminibacteraceae</taxon>
        <taxon>Fervidicola</taxon>
    </lineage>
</organism>
<keyword evidence="2" id="KW-0677">Repeat</keyword>
<dbReference type="STRING" id="520764.AN618_01320"/>
<dbReference type="InParanoid" id="A0A140LE19"/>
<evidence type="ECO:0000256" key="1">
    <source>
        <dbReference type="ARBA" id="ARBA00022679"/>
    </source>
</evidence>
<dbReference type="InterPro" id="IPR045078">
    <property type="entry name" value="TST/MPST-like"/>
</dbReference>
<evidence type="ECO:0000259" key="3">
    <source>
        <dbReference type="PROSITE" id="PS50206"/>
    </source>
</evidence>
<dbReference type="CDD" id="cd01448">
    <property type="entry name" value="TST_Repeat_1"/>
    <property type="match status" value="1"/>
</dbReference>
<dbReference type="PATRIC" id="fig|520764.3.peg.138"/>
<dbReference type="SMART" id="SM00450">
    <property type="entry name" value="RHOD"/>
    <property type="match status" value="2"/>
</dbReference>
<dbReference type="EMBL" id="LOED01000001">
    <property type="protein sequence ID" value="KXG78794.1"/>
    <property type="molecule type" value="Genomic_DNA"/>
</dbReference>
<feature type="domain" description="Rhodanese" evidence="3">
    <location>
        <begin position="167"/>
        <end position="276"/>
    </location>
</feature>
<dbReference type="InterPro" id="IPR036873">
    <property type="entry name" value="Rhodanese-like_dom_sf"/>
</dbReference>
<dbReference type="InterPro" id="IPR001763">
    <property type="entry name" value="Rhodanese-like_dom"/>
</dbReference>
<sequence length="280" mass="32057">MKNFVSVDWLYENIDNENIKIFDVRSDLFDKEYGKKVFEEGHIKNARFIDLEEHLSGPKGKHGGRHPLPNLEEFTETVRSLGIGNDTIVIAYDEQKIASASRFCFMLRLIGHEKNFILNGGIKRWMDKGYPLEKGSGDNEYKGLSDFSPEFHLELVADVNDVRAAIGKEDAAIVDSRMPERFKGLIEPIDFKKGHIPSAVNFFWKENLKENGELKDIEELKERFSPLKGKKDIIIYCGSGIDATFNFFTLDELGIKARVYIGSFSDWITYDENEVIVEVC</sequence>
<evidence type="ECO:0000313" key="5">
    <source>
        <dbReference type="Proteomes" id="UP000070427"/>
    </source>
</evidence>
<dbReference type="Gene3D" id="3.40.250.10">
    <property type="entry name" value="Rhodanese-like domain"/>
    <property type="match status" value="2"/>
</dbReference>
<feature type="domain" description="Rhodanese" evidence="3">
    <location>
        <begin position="15"/>
        <end position="134"/>
    </location>
</feature>
<dbReference type="SUPFAM" id="SSF52821">
    <property type="entry name" value="Rhodanese/Cell cycle control phosphatase"/>
    <property type="match status" value="2"/>
</dbReference>
<dbReference type="PANTHER" id="PTHR11364">
    <property type="entry name" value="THIOSULFATE SULFERTANSFERASE"/>
    <property type="match status" value="1"/>
</dbReference>
<dbReference type="GO" id="GO:0016784">
    <property type="term" value="F:3-mercaptopyruvate sulfurtransferase activity"/>
    <property type="evidence" value="ECO:0007669"/>
    <property type="project" value="UniProtKB-EC"/>
</dbReference>
<dbReference type="RefSeq" id="WP_066350809.1">
    <property type="nucleotide sequence ID" value="NZ_LOED01000001.1"/>
</dbReference>
<evidence type="ECO:0000256" key="2">
    <source>
        <dbReference type="ARBA" id="ARBA00022737"/>
    </source>
</evidence>
<proteinExistence type="predicted"/>
<dbReference type="PANTHER" id="PTHR11364:SF27">
    <property type="entry name" value="SULFURTRANSFERASE"/>
    <property type="match status" value="1"/>
</dbReference>
<dbReference type="Proteomes" id="UP000070427">
    <property type="component" value="Unassembled WGS sequence"/>
</dbReference>
<accession>A0A140LE19</accession>
<dbReference type="CDD" id="cd01449">
    <property type="entry name" value="TST_Repeat_2"/>
    <property type="match status" value="1"/>
</dbReference>
<name>A0A140LE19_9FIRM</name>
<keyword evidence="1 4" id="KW-0808">Transferase</keyword>
<dbReference type="OrthoDB" id="9770030at2"/>
<protein>
    <submittedName>
        <fullName evidence="4">3-mercaptopyruvate sulfurtransferase</fullName>
        <ecNumber evidence="4">2.8.1.2</ecNumber>
    </submittedName>
</protein>